<dbReference type="EMBL" id="PGFZ01000009">
    <property type="protein sequence ID" value="POZ50622.1"/>
    <property type="molecule type" value="Genomic_DNA"/>
</dbReference>
<evidence type="ECO:0000259" key="4">
    <source>
        <dbReference type="SMART" id="SM00382"/>
    </source>
</evidence>
<dbReference type="Proteomes" id="UP000237423">
    <property type="component" value="Unassembled WGS sequence"/>
</dbReference>
<accession>A0A2S5CIQ8</accession>
<dbReference type="InterPro" id="IPR027417">
    <property type="entry name" value="P-loop_NTPase"/>
</dbReference>
<dbReference type="Gene3D" id="3.40.50.300">
    <property type="entry name" value="P-loop containing nucleotide triphosphate hydrolases"/>
    <property type="match status" value="1"/>
</dbReference>
<dbReference type="InterPro" id="IPR050764">
    <property type="entry name" value="CbbQ/NirQ/NorQ/GpvN"/>
</dbReference>
<dbReference type="AlphaFoldDB" id="A0A2S5CIQ8"/>
<dbReference type="RefSeq" id="WP_103975166.1">
    <property type="nucleotide sequence ID" value="NZ_PGFZ01000009.1"/>
</dbReference>
<dbReference type="EC" id="6.6.1.2" evidence="5"/>
<keyword evidence="2" id="KW-0547">Nucleotide-binding</keyword>
<dbReference type="Pfam" id="PF07728">
    <property type="entry name" value="AAA_5"/>
    <property type="match status" value="1"/>
</dbReference>
<comment type="caution">
    <text evidence="5">The sequence shown here is derived from an EMBL/GenBank/DDBJ whole genome shotgun (WGS) entry which is preliminary data.</text>
</comment>
<evidence type="ECO:0000256" key="2">
    <source>
        <dbReference type="ARBA" id="ARBA00022741"/>
    </source>
</evidence>
<feature type="domain" description="AAA+ ATPase" evidence="4">
    <location>
        <begin position="55"/>
        <end position="209"/>
    </location>
</feature>
<dbReference type="InterPro" id="IPR011704">
    <property type="entry name" value="ATPase_dyneun-rel_AAA"/>
</dbReference>
<dbReference type="PANTHER" id="PTHR42759">
    <property type="entry name" value="MOXR FAMILY PROTEIN"/>
    <property type="match status" value="1"/>
</dbReference>
<dbReference type="SUPFAM" id="SSF52540">
    <property type="entry name" value="P-loop containing nucleoside triphosphate hydrolases"/>
    <property type="match status" value="1"/>
</dbReference>
<evidence type="ECO:0000313" key="5">
    <source>
        <dbReference type="EMBL" id="POZ50622.1"/>
    </source>
</evidence>
<sequence>MNKISVASTFGIDAPQAFTVDAFVDDQHPLIPPKTDYVFRKDHVRDLLAFLSKPYGDAYYLTGPTGSGKSSLVCQMAARLNYPVQQITCHGRLDFNDLVGQFMMSNGSMTFVHGPLSVALRDGHILILNEIDLMDPSELAGLNDIIEGNSLTIPQNNREVIKHHAHFRLIVTGNSAGQGDASGLYSGVMQQNLAFMDRFRMMVVDYPEPSVEKAILNQRLEALGVPLDSIMDVVIDNMIKVANEIRQLFMGSVDGVGALTVTMSTRTLIRWLNIMVNFRRAKNVLPYSLERALSFRAEPAQREAIHRIAKDIFGHDWEMA</sequence>
<dbReference type="GO" id="GO:0051116">
    <property type="term" value="F:cobaltochelatase activity"/>
    <property type="evidence" value="ECO:0007669"/>
    <property type="project" value="UniProtKB-EC"/>
</dbReference>
<evidence type="ECO:0000256" key="3">
    <source>
        <dbReference type="ARBA" id="ARBA00022840"/>
    </source>
</evidence>
<name>A0A2S5CIQ8_9GAMM</name>
<dbReference type="GO" id="GO:0005524">
    <property type="term" value="F:ATP binding"/>
    <property type="evidence" value="ECO:0007669"/>
    <property type="project" value="UniProtKB-KW"/>
</dbReference>
<dbReference type="PANTHER" id="PTHR42759:SF1">
    <property type="entry name" value="MAGNESIUM-CHELATASE SUBUNIT CHLD"/>
    <property type="match status" value="1"/>
</dbReference>
<dbReference type="SMART" id="SM00382">
    <property type="entry name" value="AAA"/>
    <property type="match status" value="1"/>
</dbReference>
<gene>
    <name evidence="5" type="primary">cobS_2</name>
    <name evidence="5" type="ORF">AADEFJLK_03515</name>
</gene>
<dbReference type="GO" id="GO:0016887">
    <property type="term" value="F:ATP hydrolysis activity"/>
    <property type="evidence" value="ECO:0007669"/>
    <property type="project" value="InterPro"/>
</dbReference>
<organism evidence="5 6">
    <name type="scientific">Methylovulum psychrotolerans</name>
    <dbReference type="NCBI Taxonomy" id="1704499"/>
    <lineage>
        <taxon>Bacteria</taxon>
        <taxon>Pseudomonadati</taxon>
        <taxon>Pseudomonadota</taxon>
        <taxon>Gammaproteobacteria</taxon>
        <taxon>Methylococcales</taxon>
        <taxon>Methylococcaceae</taxon>
        <taxon>Methylovulum</taxon>
    </lineage>
</organism>
<protein>
    <submittedName>
        <fullName evidence="5">Aerobic cobaltochelatase subunit CobS</fullName>
        <ecNumber evidence="5">6.6.1.2</ecNumber>
    </submittedName>
</protein>
<evidence type="ECO:0000313" key="6">
    <source>
        <dbReference type="Proteomes" id="UP000237423"/>
    </source>
</evidence>
<dbReference type="InterPro" id="IPR003593">
    <property type="entry name" value="AAA+_ATPase"/>
</dbReference>
<reference evidence="5 6" key="1">
    <citation type="submission" date="2017-11" db="EMBL/GenBank/DDBJ databases">
        <title>Draft Genome Sequence of Methylobacter psychrotolerans Sph1T, an Obligate Methanotroph from Low-Temperature Environments.</title>
        <authorList>
            <person name="Oshkin I.Y."/>
            <person name="Miroshnikov K."/>
            <person name="Belova S.E."/>
            <person name="Korzhenkov A."/>
            <person name="Toshchakov S.V."/>
            <person name="Dedysh S.N."/>
        </authorList>
    </citation>
    <scope>NUCLEOTIDE SEQUENCE [LARGE SCALE GENOMIC DNA]</scope>
    <source>
        <strain evidence="5 6">Sph1</strain>
    </source>
</reference>
<dbReference type="InterPro" id="IPR013615">
    <property type="entry name" value="CbbQ_C"/>
</dbReference>
<keyword evidence="3" id="KW-0067">ATP-binding</keyword>
<evidence type="ECO:0000256" key="1">
    <source>
        <dbReference type="ARBA" id="ARBA00009417"/>
    </source>
</evidence>
<dbReference type="Pfam" id="PF08406">
    <property type="entry name" value="CbbQ_C"/>
    <property type="match status" value="1"/>
</dbReference>
<comment type="similarity">
    <text evidence="1">Belongs to the CbbQ/NirQ/NorQ/GpvN family.</text>
</comment>
<dbReference type="CDD" id="cd00009">
    <property type="entry name" value="AAA"/>
    <property type="match status" value="1"/>
</dbReference>
<keyword evidence="5" id="KW-0436">Ligase</keyword>
<proteinExistence type="inferred from homology"/>